<feature type="chain" id="PRO_5009318491" evidence="2">
    <location>
        <begin position="24"/>
        <end position="248"/>
    </location>
</feature>
<dbReference type="WBParaSite" id="maker-PairedContig_776-snap-gene-0.20-mRNA-1">
    <property type="protein sequence ID" value="maker-PairedContig_776-snap-gene-0.20-mRNA-1"/>
    <property type="gene ID" value="maker-PairedContig_776-snap-gene-0.20"/>
</dbReference>
<dbReference type="AlphaFoldDB" id="A0A1I8EZY5"/>
<protein>
    <submittedName>
        <fullName evidence="3">Uncharacterized protein</fullName>
    </submittedName>
</protein>
<proteinExistence type="predicted"/>
<reference evidence="3" key="1">
    <citation type="submission" date="2016-11" db="UniProtKB">
        <authorList>
            <consortium name="WormBaseParasite"/>
        </authorList>
    </citation>
    <scope>IDENTIFICATION</scope>
    <source>
        <strain evidence="3">pt0022</strain>
    </source>
</reference>
<feature type="compositionally biased region" description="Basic and acidic residues" evidence="1">
    <location>
        <begin position="225"/>
        <end position="237"/>
    </location>
</feature>
<evidence type="ECO:0000256" key="2">
    <source>
        <dbReference type="SAM" id="SignalP"/>
    </source>
</evidence>
<dbReference type="STRING" id="6293.A0A1I8EZY5"/>
<organism evidence="3">
    <name type="scientific">Wuchereria bancrofti</name>
    <dbReference type="NCBI Taxonomy" id="6293"/>
    <lineage>
        <taxon>Eukaryota</taxon>
        <taxon>Metazoa</taxon>
        <taxon>Ecdysozoa</taxon>
        <taxon>Nematoda</taxon>
        <taxon>Chromadorea</taxon>
        <taxon>Rhabditida</taxon>
        <taxon>Spirurina</taxon>
        <taxon>Spiruromorpha</taxon>
        <taxon>Filarioidea</taxon>
        <taxon>Onchocercidae</taxon>
        <taxon>Wuchereria</taxon>
    </lineage>
</organism>
<name>A0A1I8EZY5_WUCBA</name>
<evidence type="ECO:0000313" key="3">
    <source>
        <dbReference type="WBParaSite" id="maker-PairedContig_776-snap-gene-0.20-mRNA-1"/>
    </source>
</evidence>
<keyword evidence="2" id="KW-0732">Signal</keyword>
<feature type="compositionally biased region" description="Polar residues" evidence="1">
    <location>
        <begin position="238"/>
        <end position="248"/>
    </location>
</feature>
<feature type="region of interest" description="Disordered" evidence="1">
    <location>
        <begin position="116"/>
        <end position="248"/>
    </location>
</feature>
<feature type="compositionally biased region" description="Basic and acidic residues" evidence="1">
    <location>
        <begin position="176"/>
        <end position="193"/>
    </location>
</feature>
<feature type="compositionally biased region" description="Polar residues" evidence="1">
    <location>
        <begin position="149"/>
        <end position="158"/>
    </location>
</feature>
<evidence type="ECO:0000256" key="1">
    <source>
        <dbReference type="SAM" id="MobiDB-lite"/>
    </source>
</evidence>
<feature type="signal peptide" evidence="2">
    <location>
        <begin position="1"/>
        <end position="23"/>
    </location>
</feature>
<sequence>MYCIATNVIHFLSLVISARGTMADNERETEMVSSCRKLIPENCQRQLMTPMMMEALNIVRRGSNLYTNPFSMAMPMMMPVMFPVMLPMSVPNNNLQSAGDNFAVRPQKTMNNFEGINFSNNNARARSGAHATNNKRSPKTDYVQKNRARFQSNNSQPENELFRNDFSARNGFDVGPSDKIKQMPRNSCEKANDDDLSWDLPPKYSKRRTFPNSDGNAQKNQLTVWEKDAAADRDVHNEQGNNPSGSGV</sequence>
<accession>A0A1I8EZY5</accession>
<feature type="compositionally biased region" description="Polar residues" evidence="1">
    <location>
        <begin position="210"/>
        <end position="223"/>
    </location>
</feature>